<evidence type="ECO:0000313" key="4">
    <source>
        <dbReference type="Proteomes" id="UP000516105"/>
    </source>
</evidence>
<dbReference type="RefSeq" id="WP_187707718.1">
    <property type="nucleotide sequence ID" value="NZ_CP178916.1"/>
</dbReference>
<feature type="domain" description="DUF4142" evidence="2">
    <location>
        <begin position="53"/>
        <end position="189"/>
    </location>
</feature>
<dbReference type="InterPro" id="IPR012347">
    <property type="entry name" value="Ferritin-like"/>
</dbReference>
<accession>A0ABX6T6Y3</accession>
<keyword evidence="4" id="KW-1185">Reference proteome</keyword>
<sequence length="198" mass="20256">MRFGALVLAGALPFALAACGQSETATTAEANDATAANEVASANDSAPVAASGAQGFVNTVAASDRFEIETSKLVPSSAASAQVMDFAKQLIAAHTASTAKLKAIVAKDPSGIVIDDQLSTAQQATLEDMKSKKGYIFDAAYLAALAHGHDQTLTKLKNYAASGDNPALKEFAAGLIPTVSEHLEKARTLTGKIGPHAQ</sequence>
<dbReference type="Proteomes" id="UP000516105">
    <property type="component" value="Chromosome"/>
</dbReference>
<evidence type="ECO:0000256" key="1">
    <source>
        <dbReference type="SAM" id="SignalP"/>
    </source>
</evidence>
<keyword evidence="1" id="KW-0732">Signal</keyword>
<dbReference type="Gene3D" id="1.20.1260.10">
    <property type="match status" value="1"/>
</dbReference>
<dbReference type="PANTHER" id="PTHR38593:SF1">
    <property type="entry name" value="BLR2558 PROTEIN"/>
    <property type="match status" value="1"/>
</dbReference>
<dbReference type="PROSITE" id="PS51257">
    <property type="entry name" value="PROKAR_LIPOPROTEIN"/>
    <property type="match status" value="1"/>
</dbReference>
<dbReference type="PANTHER" id="PTHR38593">
    <property type="entry name" value="BLR2558 PROTEIN"/>
    <property type="match status" value="1"/>
</dbReference>
<reference evidence="3 4" key="1">
    <citation type="submission" date="2020-08" db="EMBL/GenBank/DDBJ databases">
        <title>Genome sequence of Sphingomonas sediminicola KACC 15039T.</title>
        <authorList>
            <person name="Hyun D.-W."/>
            <person name="Bae J.-W."/>
        </authorList>
    </citation>
    <scope>NUCLEOTIDE SEQUENCE [LARGE SCALE GENOMIC DNA]</scope>
    <source>
        <strain evidence="3 4">KACC 15039</strain>
    </source>
</reference>
<feature type="chain" id="PRO_5046208554" evidence="1">
    <location>
        <begin position="18"/>
        <end position="198"/>
    </location>
</feature>
<evidence type="ECO:0000313" key="3">
    <source>
        <dbReference type="EMBL" id="QNP44760.1"/>
    </source>
</evidence>
<evidence type="ECO:0000259" key="2">
    <source>
        <dbReference type="Pfam" id="PF13628"/>
    </source>
</evidence>
<dbReference type="EMBL" id="CP060782">
    <property type="protein sequence ID" value="QNP44760.1"/>
    <property type="molecule type" value="Genomic_DNA"/>
</dbReference>
<gene>
    <name evidence="3" type="ORF">H9L14_08195</name>
</gene>
<protein>
    <submittedName>
        <fullName evidence="3">DUF4142 domain-containing protein</fullName>
    </submittedName>
</protein>
<proteinExistence type="predicted"/>
<feature type="signal peptide" evidence="1">
    <location>
        <begin position="1"/>
        <end position="17"/>
    </location>
</feature>
<dbReference type="Pfam" id="PF13628">
    <property type="entry name" value="DUF4142"/>
    <property type="match status" value="1"/>
</dbReference>
<dbReference type="InterPro" id="IPR025419">
    <property type="entry name" value="DUF4142"/>
</dbReference>
<organism evidence="3 4">
    <name type="scientific">Sphingomonas sediminicola</name>
    <dbReference type="NCBI Taxonomy" id="386874"/>
    <lineage>
        <taxon>Bacteria</taxon>
        <taxon>Pseudomonadati</taxon>
        <taxon>Pseudomonadota</taxon>
        <taxon>Alphaproteobacteria</taxon>
        <taxon>Sphingomonadales</taxon>
        <taxon>Sphingomonadaceae</taxon>
        <taxon>Sphingomonas</taxon>
    </lineage>
</organism>
<name>A0ABX6T6Y3_9SPHN</name>